<dbReference type="GeneID" id="120281261"/>
<dbReference type="GO" id="GO:0080044">
    <property type="term" value="F:quercetin 7-O-glucosyltransferase activity"/>
    <property type="evidence" value="ECO:0007669"/>
    <property type="project" value="TreeGrafter"/>
</dbReference>
<evidence type="ECO:0000256" key="4">
    <source>
        <dbReference type="RuleBase" id="RU362057"/>
    </source>
</evidence>
<keyword evidence="3" id="KW-0328">Glycosyltransferase</keyword>
<evidence type="ECO:0000313" key="6">
    <source>
        <dbReference type="RefSeq" id="XP_039144062.1"/>
    </source>
</evidence>
<dbReference type="Pfam" id="PF00201">
    <property type="entry name" value="UDPGT"/>
    <property type="match status" value="1"/>
</dbReference>
<sequence length="480" mass="53947">MAEKPQPHFLFITFPMQSHINPSLDLAKHIATTTGAAVTFSTSVFAHRRMFSSTPNSDKGFNDGLITYLPFSDGFDEEGYGRGFLDVKEYRSIFRTNSKRNVSILINELIAGGRPVTCMVHTIFLNCVLDIADELGIPSVLYWIQATSVFVTYYHFFHGFESLIKAYIDDLSFTVCFPGLQPLQIRDLPSLVRTINSDSLDGALLCLFRELFEFLDEKQEGMKRIVLMNTFHEWETDALASVSAEIETIPIALVPKLINSSSSSYLFKEDEKKYMEWLDKKEEGSVVYISFGSLSMMNKKQMEEIVKGLKESKRPYLLVVRKDNKEKELLEIDEGGDGMVVEWCSQVRVLAHKAIGCFVTHCGWNSTLESLAFGVPMVCLPQWSDQAMNAKLVESLWGCGVKSAVDGDGVVKGEELVKCLELVMGDEDKGVEIRTKAKIWKDKASEAVSEGGSSSLNLNNFSSKDFLMIDFIFMFVSFSM</sequence>
<dbReference type="InterPro" id="IPR002213">
    <property type="entry name" value="UDP_glucos_trans"/>
</dbReference>
<dbReference type="CDD" id="cd03784">
    <property type="entry name" value="GT1_Gtf-like"/>
    <property type="match status" value="1"/>
</dbReference>
<keyword evidence="5" id="KW-1185">Reference proteome</keyword>
<dbReference type="PANTHER" id="PTHR11926:SF1534">
    <property type="entry name" value="GLYCOSYLTRANSFERASE"/>
    <property type="match status" value="1"/>
</dbReference>
<dbReference type="EC" id="2.4.1.-" evidence="4"/>
<organism evidence="5 6">
    <name type="scientific">Dioscorea cayennensis subsp. rotundata</name>
    <name type="common">White Guinea yam</name>
    <name type="synonym">Dioscorea rotundata</name>
    <dbReference type="NCBI Taxonomy" id="55577"/>
    <lineage>
        <taxon>Eukaryota</taxon>
        <taxon>Viridiplantae</taxon>
        <taxon>Streptophyta</taxon>
        <taxon>Embryophyta</taxon>
        <taxon>Tracheophyta</taxon>
        <taxon>Spermatophyta</taxon>
        <taxon>Magnoliopsida</taxon>
        <taxon>Liliopsida</taxon>
        <taxon>Dioscoreales</taxon>
        <taxon>Dioscoreaceae</taxon>
        <taxon>Dioscorea</taxon>
    </lineage>
</organism>
<evidence type="ECO:0000256" key="1">
    <source>
        <dbReference type="ARBA" id="ARBA00009995"/>
    </source>
</evidence>
<evidence type="ECO:0000256" key="2">
    <source>
        <dbReference type="ARBA" id="ARBA00022679"/>
    </source>
</evidence>
<dbReference type="PANTHER" id="PTHR11926">
    <property type="entry name" value="GLUCOSYL/GLUCURONOSYL TRANSFERASES"/>
    <property type="match status" value="1"/>
</dbReference>
<dbReference type="Proteomes" id="UP001515500">
    <property type="component" value="Chromosome 17"/>
</dbReference>
<keyword evidence="2 3" id="KW-0808">Transferase</keyword>
<gene>
    <name evidence="6" type="primary">LOC120281261</name>
</gene>
<dbReference type="Gene3D" id="3.40.50.2000">
    <property type="entry name" value="Glycogen Phosphorylase B"/>
    <property type="match status" value="2"/>
</dbReference>
<dbReference type="AlphaFoldDB" id="A0AB40CXF5"/>
<evidence type="ECO:0000256" key="3">
    <source>
        <dbReference type="RuleBase" id="RU003718"/>
    </source>
</evidence>
<evidence type="ECO:0000313" key="5">
    <source>
        <dbReference type="Proteomes" id="UP001515500"/>
    </source>
</evidence>
<dbReference type="PROSITE" id="PS00375">
    <property type="entry name" value="UDPGT"/>
    <property type="match status" value="1"/>
</dbReference>
<dbReference type="GO" id="GO:0080043">
    <property type="term" value="F:quercetin 3-O-glucosyltransferase activity"/>
    <property type="evidence" value="ECO:0007669"/>
    <property type="project" value="TreeGrafter"/>
</dbReference>
<comment type="similarity">
    <text evidence="1 3">Belongs to the UDP-glycosyltransferase family.</text>
</comment>
<reference evidence="6" key="1">
    <citation type="submission" date="2025-08" db="UniProtKB">
        <authorList>
            <consortium name="RefSeq"/>
        </authorList>
    </citation>
    <scope>IDENTIFICATION</scope>
</reference>
<dbReference type="InterPro" id="IPR035595">
    <property type="entry name" value="UDP_glycos_trans_CS"/>
</dbReference>
<name>A0AB40CXF5_DIOCR</name>
<dbReference type="FunFam" id="3.40.50.2000:FF:000019">
    <property type="entry name" value="Glycosyltransferase"/>
    <property type="match status" value="1"/>
</dbReference>
<dbReference type="SUPFAM" id="SSF53756">
    <property type="entry name" value="UDP-Glycosyltransferase/glycogen phosphorylase"/>
    <property type="match status" value="1"/>
</dbReference>
<accession>A0AB40CXF5</accession>
<protein>
    <recommendedName>
        <fullName evidence="4">Glycosyltransferase</fullName>
        <ecNumber evidence="4">2.4.1.-</ecNumber>
    </recommendedName>
</protein>
<dbReference type="RefSeq" id="XP_039144062.1">
    <property type="nucleotide sequence ID" value="XM_039288128.1"/>
</dbReference>
<proteinExistence type="inferred from homology"/>